<evidence type="ECO:0000259" key="5">
    <source>
        <dbReference type="PROSITE" id="PS50043"/>
    </source>
</evidence>
<keyword evidence="1" id="KW-0805">Transcription regulation</keyword>
<dbReference type="Gene3D" id="1.10.10.10">
    <property type="entry name" value="Winged helix-like DNA-binding domain superfamily/Winged helix DNA-binding domain"/>
    <property type="match status" value="1"/>
</dbReference>
<feature type="transmembrane region" description="Helical" evidence="4">
    <location>
        <begin position="73"/>
        <end position="96"/>
    </location>
</feature>
<evidence type="ECO:0000256" key="3">
    <source>
        <dbReference type="ARBA" id="ARBA00023163"/>
    </source>
</evidence>
<comment type="caution">
    <text evidence="6">The sequence shown here is derived from an EMBL/GenBank/DDBJ whole genome shotgun (WGS) entry which is preliminary data.</text>
</comment>
<evidence type="ECO:0000256" key="2">
    <source>
        <dbReference type="ARBA" id="ARBA00023125"/>
    </source>
</evidence>
<dbReference type="SMART" id="SM00421">
    <property type="entry name" value="HTH_LUXR"/>
    <property type="match status" value="1"/>
</dbReference>
<dbReference type="PROSITE" id="PS50043">
    <property type="entry name" value="HTH_LUXR_2"/>
    <property type="match status" value="1"/>
</dbReference>
<feature type="transmembrane region" description="Helical" evidence="4">
    <location>
        <begin position="103"/>
        <end position="122"/>
    </location>
</feature>
<dbReference type="InterPro" id="IPR029787">
    <property type="entry name" value="Nucleotide_cyclase"/>
</dbReference>
<feature type="transmembrane region" description="Helical" evidence="4">
    <location>
        <begin position="142"/>
        <end position="165"/>
    </location>
</feature>
<dbReference type="CDD" id="cd06170">
    <property type="entry name" value="LuxR_C_like"/>
    <property type="match status" value="1"/>
</dbReference>
<keyword evidence="4" id="KW-0812">Transmembrane</keyword>
<feature type="domain" description="HTH luxR-type" evidence="5">
    <location>
        <begin position="406"/>
        <end position="471"/>
    </location>
</feature>
<evidence type="ECO:0000256" key="1">
    <source>
        <dbReference type="ARBA" id="ARBA00023015"/>
    </source>
</evidence>
<dbReference type="PANTHER" id="PTHR44688:SF16">
    <property type="entry name" value="DNA-BINDING TRANSCRIPTIONAL ACTIVATOR DEVR_DOSR"/>
    <property type="match status" value="1"/>
</dbReference>
<dbReference type="GO" id="GO:0006355">
    <property type="term" value="P:regulation of DNA-templated transcription"/>
    <property type="evidence" value="ECO:0007669"/>
    <property type="project" value="InterPro"/>
</dbReference>
<dbReference type="InterPro" id="IPR043128">
    <property type="entry name" value="Rev_trsase/Diguanyl_cyclase"/>
</dbReference>
<evidence type="ECO:0000256" key="4">
    <source>
        <dbReference type="SAM" id="Phobius"/>
    </source>
</evidence>
<dbReference type="InterPro" id="IPR000792">
    <property type="entry name" value="Tscrpt_reg_LuxR_C"/>
</dbReference>
<dbReference type="InterPro" id="IPR016032">
    <property type="entry name" value="Sig_transdc_resp-reg_C-effctor"/>
</dbReference>
<protein>
    <recommendedName>
        <fullName evidence="5">HTH luxR-type domain-containing protein</fullName>
    </recommendedName>
</protein>
<organism evidence="6 7">
    <name type="scientific">Luoshenia tenuis</name>
    <dbReference type="NCBI Taxonomy" id="2763654"/>
    <lineage>
        <taxon>Bacteria</taxon>
        <taxon>Bacillati</taxon>
        <taxon>Bacillota</taxon>
        <taxon>Clostridia</taxon>
        <taxon>Christensenellales</taxon>
        <taxon>Christensenellaceae</taxon>
        <taxon>Luoshenia</taxon>
    </lineage>
</organism>
<dbReference type="SUPFAM" id="SSF46894">
    <property type="entry name" value="C-terminal effector domain of the bipartite response regulators"/>
    <property type="match status" value="1"/>
</dbReference>
<dbReference type="Pfam" id="PF00196">
    <property type="entry name" value="GerE"/>
    <property type="match status" value="1"/>
</dbReference>
<dbReference type="EMBL" id="JACRSO010000001">
    <property type="protein sequence ID" value="MBC8528384.1"/>
    <property type="molecule type" value="Genomic_DNA"/>
</dbReference>
<keyword evidence="4" id="KW-1133">Transmembrane helix</keyword>
<accession>A0A926CYN8</accession>
<sequence length="483" mass="55500">MIYNVSFDICATIISAFSLYLILSKKDIRRSSNRLLMYIIIAELISAIFDIWSSVANSYVMDYSYLFRDILNYIFLFAHTSTACLFAWYMIMLLGLQHRIGKVLLAIFLLPEILGVVLPLALNPVLNWVFYYDSSRIYSHGIMIYALYGAGYFYILFATGLAVRFRGTLRKVQRQAAILFLIFSIIPIFIQQVFMPHQLLELFFQSIGIFGFLTTVENLNEIYNPITNVYNRIIFLQDVALAIKSENRFAVVTIKLSRSEYLQAMLMGTDYSNGLFASIAEQLKELFSNDNVYDCERGHFAILTDYNSPDATKMLMQNIAQRFTAGWSYRNHIMQLPAQLCIINIPEDVQTAELLMQLVDLTYNGIDAAPQIATASLLQKELQQRQTPMSASDPLSKELLEMMDQFVAGTTTLTPAERHIMRFYIDGHEIAEIPELAFISINTVRKHNKNIYRKLGVGTKEELMLYIDLLRRSNRLDELNTIQ</sequence>
<keyword evidence="3" id="KW-0804">Transcription</keyword>
<keyword evidence="2" id="KW-0238">DNA-binding</keyword>
<dbReference type="Gene3D" id="3.30.70.270">
    <property type="match status" value="1"/>
</dbReference>
<proteinExistence type="predicted"/>
<feature type="transmembrane region" description="Helical" evidence="4">
    <location>
        <begin position="177"/>
        <end position="195"/>
    </location>
</feature>
<evidence type="ECO:0000313" key="6">
    <source>
        <dbReference type="EMBL" id="MBC8528384.1"/>
    </source>
</evidence>
<keyword evidence="4" id="KW-0472">Membrane</keyword>
<dbReference type="PRINTS" id="PR00038">
    <property type="entry name" value="HTHLUXR"/>
</dbReference>
<name>A0A926CYN8_9FIRM</name>
<evidence type="ECO:0000313" key="7">
    <source>
        <dbReference type="Proteomes" id="UP000654279"/>
    </source>
</evidence>
<dbReference type="Proteomes" id="UP000654279">
    <property type="component" value="Unassembled WGS sequence"/>
</dbReference>
<keyword evidence="7" id="KW-1185">Reference proteome</keyword>
<dbReference type="SUPFAM" id="SSF55073">
    <property type="entry name" value="Nucleotide cyclase"/>
    <property type="match status" value="1"/>
</dbReference>
<dbReference type="PANTHER" id="PTHR44688">
    <property type="entry name" value="DNA-BINDING TRANSCRIPTIONAL ACTIVATOR DEVR_DOSR"/>
    <property type="match status" value="1"/>
</dbReference>
<dbReference type="GO" id="GO:0003677">
    <property type="term" value="F:DNA binding"/>
    <property type="evidence" value="ECO:0007669"/>
    <property type="project" value="UniProtKB-KW"/>
</dbReference>
<dbReference type="AlphaFoldDB" id="A0A926CYN8"/>
<feature type="transmembrane region" description="Helical" evidence="4">
    <location>
        <begin position="6"/>
        <end position="23"/>
    </location>
</feature>
<reference evidence="6" key="1">
    <citation type="submission" date="2020-08" db="EMBL/GenBank/DDBJ databases">
        <title>Genome public.</title>
        <authorList>
            <person name="Liu C."/>
            <person name="Sun Q."/>
        </authorList>
    </citation>
    <scope>NUCLEOTIDE SEQUENCE</scope>
    <source>
        <strain evidence="6">NSJ-44</strain>
    </source>
</reference>
<dbReference type="RefSeq" id="WP_249284404.1">
    <property type="nucleotide sequence ID" value="NZ_JACRSO010000001.1"/>
</dbReference>
<dbReference type="InterPro" id="IPR036388">
    <property type="entry name" value="WH-like_DNA-bd_sf"/>
</dbReference>
<feature type="transmembrane region" description="Helical" evidence="4">
    <location>
        <begin position="35"/>
        <end position="53"/>
    </location>
</feature>
<gene>
    <name evidence="6" type="ORF">H8699_02885</name>
</gene>